<protein>
    <recommendedName>
        <fullName evidence="3">Glycosyltransferase</fullName>
    </recommendedName>
</protein>
<evidence type="ECO:0008006" key="3">
    <source>
        <dbReference type="Google" id="ProtNLM"/>
    </source>
</evidence>
<proteinExistence type="predicted"/>
<dbReference type="InterPro" id="IPR039367">
    <property type="entry name" value="Och1-like"/>
</dbReference>
<name>A0A6C0F133_9ZZZZ</name>
<accession>A0A6C0F133</accession>
<dbReference type="Gene3D" id="3.90.550.20">
    <property type="match status" value="1"/>
</dbReference>
<dbReference type="InterPro" id="IPR029044">
    <property type="entry name" value="Nucleotide-diphossugar_trans"/>
</dbReference>
<keyword evidence="1" id="KW-0472">Membrane</keyword>
<dbReference type="EMBL" id="MN739004">
    <property type="protein sequence ID" value="QHT34651.1"/>
    <property type="molecule type" value="Genomic_DNA"/>
</dbReference>
<dbReference type="PANTHER" id="PTHR31834">
    <property type="entry name" value="INITIATION-SPECIFIC ALPHA-1,6-MANNOSYLTRANSFERASE"/>
    <property type="match status" value="1"/>
</dbReference>
<dbReference type="InterPro" id="IPR007577">
    <property type="entry name" value="GlycoTrfase_DXD_sugar-bd_CS"/>
</dbReference>
<sequence>MNKTIYMTYKTIPPHYVFKRWKALNPDYNIEFSLDKQCYDFIKTHFNQHVAELFTRIPQGMHKADLWRLCKLYINGGVYSDIDIVPYLKLNRLDKNITFYSCLSIYSSAVFQAFIASFSNPKNPLLLIFLISFLINEPYKIKNPDYGPCIDMMNALKYNLNTDTICADKIYDIDQVKIKINIGSSGSNNKSVNLYYFPHDIVYHIKINEKTDKLFDFNITENILKITRRDKGEGWEENLSCDISISSKERIYLFKENNSLDNNYINAFVTHNGVKIFNSRDINYVKHKNKK</sequence>
<reference evidence="2" key="1">
    <citation type="journal article" date="2020" name="Nature">
        <title>Giant virus diversity and host interactions through global metagenomics.</title>
        <authorList>
            <person name="Schulz F."/>
            <person name="Roux S."/>
            <person name="Paez-Espino D."/>
            <person name="Jungbluth S."/>
            <person name="Walsh D.A."/>
            <person name="Denef V.J."/>
            <person name="McMahon K.D."/>
            <person name="Konstantinidis K.T."/>
            <person name="Eloe-Fadrosh E.A."/>
            <person name="Kyrpides N.C."/>
            <person name="Woyke T."/>
        </authorList>
    </citation>
    <scope>NUCLEOTIDE SEQUENCE</scope>
    <source>
        <strain evidence="2">GVMAG-M-3300009163-63</strain>
    </source>
</reference>
<dbReference type="GO" id="GO:0000136">
    <property type="term" value="C:mannan polymerase complex"/>
    <property type="evidence" value="ECO:0007669"/>
    <property type="project" value="TreeGrafter"/>
</dbReference>
<keyword evidence="1" id="KW-1133">Transmembrane helix</keyword>
<dbReference type="AlphaFoldDB" id="A0A6C0F133"/>
<dbReference type="GO" id="GO:0000009">
    <property type="term" value="F:alpha-1,6-mannosyltransferase activity"/>
    <property type="evidence" value="ECO:0007669"/>
    <property type="project" value="InterPro"/>
</dbReference>
<keyword evidence="1" id="KW-0812">Transmembrane</keyword>
<evidence type="ECO:0000313" key="2">
    <source>
        <dbReference type="EMBL" id="QHT34651.1"/>
    </source>
</evidence>
<organism evidence="2">
    <name type="scientific">viral metagenome</name>
    <dbReference type="NCBI Taxonomy" id="1070528"/>
    <lineage>
        <taxon>unclassified sequences</taxon>
        <taxon>metagenomes</taxon>
        <taxon>organismal metagenomes</taxon>
    </lineage>
</organism>
<dbReference type="Pfam" id="PF04488">
    <property type="entry name" value="Gly_transf_sug"/>
    <property type="match status" value="1"/>
</dbReference>
<dbReference type="GO" id="GO:0006487">
    <property type="term" value="P:protein N-linked glycosylation"/>
    <property type="evidence" value="ECO:0007669"/>
    <property type="project" value="TreeGrafter"/>
</dbReference>
<dbReference type="PANTHER" id="PTHR31834:SF1">
    <property type="entry name" value="INITIATION-SPECIFIC ALPHA-1,6-MANNOSYLTRANSFERASE"/>
    <property type="match status" value="1"/>
</dbReference>
<evidence type="ECO:0000256" key="1">
    <source>
        <dbReference type="SAM" id="Phobius"/>
    </source>
</evidence>
<dbReference type="SUPFAM" id="SSF53448">
    <property type="entry name" value="Nucleotide-diphospho-sugar transferases"/>
    <property type="match status" value="1"/>
</dbReference>
<feature type="transmembrane region" description="Helical" evidence="1">
    <location>
        <begin position="97"/>
        <end position="118"/>
    </location>
</feature>